<dbReference type="Proteomes" id="UP000002497">
    <property type="component" value="Unassembled WGS sequence"/>
</dbReference>
<sequence>MNDMKNKEKERQRPKRPKAQSNKQPKGRVAEGDRWLEGSERDGEADFASDVGRRTVGRTKPRHHAGSGLARHLKRGGDAHGPGHVASAVRAWSRRIFSPRP</sequence>
<keyword evidence="3" id="KW-1185">Reference proteome</keyword>
<proteinExistence type="predicted"/>
<feature type="compositionally biased region" description="Basic residues" evidence="1">
    <location>
        <begin position="55"/>
        <end position="65"/>
    </location>
</feature>
<evidence type="ECO:0000313" key="2">
    <source>
        <dbReference type="EMBL" id="EFW22614.1"/>
    </source>
</evidence>
<reference evidence="3" key="2">
    <citation type="submission" date="2010-03" db="EMBL/GenBank/DDBJ databases">
        <title>The genome sequence of Coccidioides posadasii strain Silveira.</title>
        <authorList>
            <consortium name="The Broad Institute Genome Sequencing Center for Infectious Disease"/>
            <person name="Neafsey D."/>
            <person name="Orbach M."/>
            <person name="Henn M.R."/>
            <person name="Cole G.T."/>
            <person name="Galgiani J."/>
            <person name="Gardner M.J."/>
            <person name="Kirkland T.N."/>
            <person name="Taylor J.W."/>
            <person name="Young S.K."/>
            <person name="Zeng Q."/>
            <person name="Koehrsen M."/>
            <person name="Alvarado L."/>
            <person name="Berlin A."/>
            <person name="Borenstein D."/>
            <person name="Chapman S.B."/>
            <person name="Chen Z."/>
            <person name="Engels R."/>
            <person name="Freedman E."/>
            <person name="Gellesch M."/>
            <person name="Goldberg J."/>
            <person name="Griggs A."/>
            <person name="Gujja S."/>
            <person name="Heilman E."/>
            <person name="Heiman D."/>
            <person name="Howarth C."/>
            <person name="Jen D."/>
            <person name="Larson L."/>
            <person name="Mehta T."/>
            <person name="Neiman D."/>
            <person name="Park D."/>
            <person name="Pearson M."/>
            <person name="Richards J."/>
            <person name="Roberts A."/>
            <person name="Saif S."/>
            <person name="Shea T."/>
            <person name="Shenoy N."/>
            <person name="Sisk P."/>
            <person name="Stolte C."/>
            <person name="Sykes S."/>
            <person name="Walk T."/>
            <person name="White J."/>
            <person name="Yandava C."/>
            <person name="Haas B."/>
            <person name="Nusbaum C."/>
            <person name="Birren B."/>
        </authorList>
    </citation>
    <scope>NUCLEOTIDE SEQUENCE [LARGE SCALE GENOMIC DNA]</scope>
    <source>
        <strain evidence="3">RMSCC 757 / Silveira</strain>
    </source>
</reference>
<feature type="compositionally biased region" description="Basic and acidic residues" evidence="1">
    <location>
        <begin position="28"/>
        <end position="44"/>
    </location>
</feature>
<name>E9CSF4_COCPS</name>
<feature type="region of interest" description="Disordered" evidence="1">
    <location>
        <begin position="1"/>
        <end position="84"/>
    </location>
</feature>
<evidence type="ECO:0000313" key="3">
    <source>
        <dbReference type="Proteomes" id="UP000002497"/>
    </source>
</evidence>
<reference evidence="3" key="1">
    <citation type="journal article" date="2010" name="Genome Res.">
        <title>Population genomic sequencing of Coccidioides fungi reveals recent hybridization and transposon control.</title>
        <authorList>
            <person name="Neafsey D.E."/>
            <person name="Barker B.M."/>
            <person name="Sharpton T.J."/>
            <person name="Stajich J.E."/>
            <person name="Park D.J."/>
            <person name="Whiston E."/>
            <person name="Hung C.-Y."/>
            <person name="McMahan C."/>
            <person name="White J."/>
            <person name="Sykes S."/>
            <person name="Heiman D."/>
            <person name="Young S."/>
            <person name="Zeng Q."/>
            <person name="Abouelleil A."/>
            <person name="Aftuck L."/>
            <person name="Bessette D."/>
            <person name="Brown A."/>
            <person name="FitzGerald M."/>
            <person name="Lui A."/>
            <person name="Macdonald J.P."/>
            <person name="Priest M."/>
            <person name="Orbach M.J."/>
            <person name="Galgiani J.N."/>
            <person name="Kirkland T.N."/>
            <person name="Cole G.T."/>
            <person name="Birren B.W."/>
            <person name="Henn M.R."/>
            <person name="Taylor J.W."/>
            <person name="Rounsley S.D."/>
        </authorList>
    </citation>
    <scope>NUCLEOTIDE SEQUENCE [LARGE SCALE GENOMIC DNA]</scope>
    <source>
        <strain evidence="3">RMSCC 757 / Silveira</strain>
    </source>
</reference>
<dbReference type="EMBL" id="GL636486">
    <property type="protein sequence ID" value="EFW22614.1"/>
    <property type="molecule type" value="Genomic_DNA"/>
</dbReference>
<dbReference type="AlphaFoldDB" id="E9CSF4"/>
<dbReference type="HOGENOM" id="CLU_2291419_0_0_1"/>
<organism evidence="3">
    <name type="scientific">Coccidioides posadasii (strain RMSCC 757 / Silveira)</name>
    <name type="common">Valley fever fungus</name>
    <dbReference type="NCBI Taxonomy" id="443226"/>
    <lineage>
        <taxon>Eukaryota</taxon>
        <taxon>Fungi</taxon>
        <taxon>Dikarya</taxon>
        <taxon>Ascomycota</taxon>
        <taxon>Pezizomycotina</taxon>
        <taxon>Eurotiomycetes</taxon>
        <taxon>Eurotiomycetidae</taxon>
        <taxon>Onygenales</taxon>
        <taxon>Onygenaceae</taxon>
        <taxon>Coccidioides</taxon>
    </lineage>
</organism>
<accession>E9CSF4</accession>
<feature type="compositionally biased region" description="Basic and acidic residues" evidence="1">
    <location>
        <begin position="1"/>
        <end position="11"/>
    </location>
</feature>
<gene>
    <name evidence="2" type="ORF">CPSG_00513</name>
</gene>
<dbReference type="VEuPathDB" id="FungiDB:CPSG_00513"/>
<evidence type="ECO:0000256" key="1">
    <source>
        <dbReference type="SAM" id="MobiDB-lite"/>
    </source>
</evidence>
<protein>
    <submittedName>
        <fullName evidence="2">Predicted protein</fullName>
    </submittedName>
</protein>